<accession>A0AAW8V5C2</accession>
<dbReference type="GeneID" id="77208162"/>
<evidence type="ECO:0000313" key="2">
    <source>
        <dbReference type="Proteomes" id="UP001182304"/>
    </source>
</evidence>
<dbReference type="AlphaFoldDB" id="A0AAW8V5C2"/>
<dbReference type="Pfam" id="PF07262">
    <property type="entry name" value="CdiI"/>
    <property type="match status" value="1"/>
</dbReference>
<name>A0AAW8V5C2_PASMD</name>
<dbReference type="Gene3D" id="3.40.1590.10">
    <property type="entry name" value="NMB0488-like"/>
    <property type="match status" value="1"/>
</dbReference>
<gene>
    <name evidence="1" type="ORF">NQF69_02415</name>
</gene>
<reference evidence="1" key="1">
    <citation type="submission" date="2022-07" db="EMBL/GenBank/DDBJ databases">
        <title>Sequence of Pasteurella multocoda 17BRD-035.</title>
        <authorList>
            <person name="Roy Chowdhury P."/>
            <person name="Alhamami T."/>
            <person name="Trott D.J."/>
            <person name="Djordvevic S.P."/>
        </authorList>
    </citation>
    <scope>NUCLEOTIDE SEQUENCE</scope>
    <source>
        <strain evidence="1">17BRD-035</strain>
    </source>
</reference>
<dbReference type="SUPFAM" id="SSF160207">
    <property type="entry name" value="NMB0488-like"/>
    <property type="match status" value="1"/>
</dbReference>
<proteinExistence type="predicted"/>
<sequence>MSEYSVLIKKTEKFILVNYFLEGVLSVLDPKQDINLLPPNITYSALGKHIRENLSKSREIDFDELRAIMSLDSDDTFLKSLEQKIKEEFSYKNKKEIYKNMDFLSVSIMNNIIIITPWHQDSLDGYTAIEDENRKWVRFEYPIDISDEELGKVVMEGFKYCTSIYKKK</sequence>
<dbReference type="Proteomes" id="UP001182304">
    <property type="component" value="Unassembled WGS sequence"/>
</dbReference>
<dbReference type="InterPro" id="IPR037891">
    <property type="entry name" value="Cdil-like_sf"/>
</dbReference>
<comment type="caution">
    <text evidence="1">The sequence shown here is derived from an EMBL/GenBank/DDBJ whole genome shotgun (WGS) entry which is preliminary data.</text>
</comment>
<dbReference type="EMBL" id="JANIEN010000001">
    <property type="protein sequence ID" value="MDT3451622.1"/>
    <property type="molecule type" value="Genomic_DNA"/>
</dbReference>
<dbReference type="CDD" id="cd13445">
    <property type="entry name" value="CDI_inhibitor_EC869_like"/>
    <property type="match status" value="1"/>
</dbReference>
<dbReference type="RefSeq" id="WP_032853977.1">
    <property type="nucleotide sequence ID" value="NZ_CP020405.2"/>
</dbReference>
<evidence type="ECO:0000313" key="1">
    <source>
        <dbReference type="EMBL" id="MDT3451622.1"/>
    </source>
</evidence>
<organism evidence="1 2">
    <name type="scientific">Pasteurella multocida</name>
    <dbReference type="NCBI Taxonomy" id="747"/>
    <lineage>
        <taxon>Bacteria</taxon>
        <taxon>Pseudomonadati</taxon>
        <taxon>Pseudomonadota</taxon>
        <taxon>Gammaproteobacteria</taxon>
        <taxon>Pasteurellales</taxon>
        <taxon>Pasteurellaceae</taxon>
        <taxon>Pasteurella</taxon>
    </lineage>
</organism>
<dbReference type="InterPro" id="IPR009888">
    <property type="entry name" value="CdiI_Proteobact"/>
</dbReference>
<protein>
    <submittedName>
        <fullName evidence="1">Contact-dependent growth inhibition system immunity protein</fullName>
    </submittedName>
</protein>